<dbReference type="OrthoDB" id="155872at2"/>
<feature type="domain" description="HTH lysR-type" evidence="5">
    <location>
        <begin position="4"/>
        <end position="61"/>
    </location>
</feature>
<name>A0A318JAK9_9NEIS</name>
<keyword evidence="4" id="KW-0804">Transcription</keyword>
<dbReference type="FunFam" id="1.10.10.10:FF:000001">
    <property type="entry name" value="LysR family transcriptional regulator"/>
    <property type="match status" value="1"/>
</dbReference>
<dbReference type="PANTHER" id="PTHR30126">
    <property type="entry name" value="HTH-TYPE TRANSCRIPTIONAL REGULATOR"/>
    <property type="match status" value="1"/>
</dbReference>
<dbReference type="GO" id="GO:0003700">
    <property type="term" value="F:DNA-binding transcription factor activity"/>
    <property type="evidence" value="ECO:0007669"/>
    <property type="project" value="InterPro"/>
</dbReference>
<dbReference type="SUPFAM" id="SSF53850">
    <property type="entry name" value="Periplasmic binding protein-like II"/>
    <property type="match status" value="1"/>
</dbReference>
<dbReference type="PANTHER" id="PTHR30126:SF98">
    <property type="entry name" value="HTH-TYPE TRANSCRIPTIONAL ACTIVATOR BAUR"/>
    <property type="match status" value="1"/>
</dbReference>
<dbReference type="Pfam" id="PF00126">
    <property type="entry name" value="HTH_1"/>
    <property type="match status" value="1"/>
</dbReference>
<dbReference type="SUPFAM" id="SSF46785">
    <property type="entry name" value="Winged helix' DNA-binding domain"/>
    <property type="match status" value="1"/>
</dbReference>
<dbReference type="AlphaFoldDB" id="A0A318JAK9"/>
<evidence type="ECO:0000256" key="2">
    <source>
        <dbReference type="ARBA" id="ARBA00023015"/>
    </source>
</evidence>
<evidence type="ECO:0000256" key="3">
    <source>
        <dbReference type="ARBA" id="ARBA00023125"/>
    </source>
</evidence>
<evidence type="ECO:0000256" key="4">
    <source>
        <dbReference type="ARBA" id="ARBA00023163"/>
    </source>
</evidence>
<keyword evidence="7" id="KW-1185">Reference proteome</keyword>
<dbReference type="InterPro" id="IPR000847">
    <property type="entry name" value="LysR_HTH_N"/>
</dbReference>
<organism evidence="6 7">
    <name type="scientific">Aquitalea magnusonii</name>
    <dbReference type="NCBI Taxonomy" id="332411"/>
    <lineage>
        <taxon>Bacteria</taxon>
        <taxon>Pseudomonadati</taxon>
        <taxon>Pseudomonadota</taxon>
        <taxon>Betaproteobacteria</taxon>
        <taxon>Neisseriales</taxon>
        <taxon>Chromobacteriaceae</taxon>
        <taxon>Aquitalea</taxon>
    </lineage>
</organism>
<protein>
    <submittedName>
        <fullName evidence="6">LysR family transcriptional regulator</fullName>
    </submittedName>
</protein>
<dbReference type="CDD" id="cd05466">
    <property type="entry name" value="PBP2_LTTR_substrate"/>
    <property type="match status" value="1"/>
</dbReference>
<dbReference type="PROSITE" id="PS50931">
    <property type="entry name" value="HTH_LYSR"/>
    <property type="match status" value="1"/>
</dbReference>
<accession>A0A318JAK9</accession>
<evidence type="ECO:0000259" key="5">
    <source>
        <dbReference type="PROSITE" id="PS50931"/>
    </source>
</evidence>
<dbReference type="PRINTS" id="PR00039">
    <property type="entry name" value="HTHLYSR"/>
</dbReference>
<evidence type="ECO:0000313" key="6">
    <source>
        <dbReference type="EMBL" id="PXX44401.1"/>
    </source>
</evidence>
<dbReference type="GO" id="GO:0000976">
    <property type="term" value="F:transcription cis-regulatory region binding"/>
    <property type="evidence" value="ECO:0007669"/>
    <property type="project" value="TreeGrafter"/>
</dbReference>
<keyword evidence="3" id="KW-0238">DNA-binding</keyword>
<sequence>MSRLNYHHLHYFWAVASEGHLTRAAERLHVSQSALSAQIRQLEEQLGQPLFLREGRKLQLTELGAVVMGYAEEIFALGNELLASAASGVGRNTLRIGSVATLSRNFQEWFLQPVLQEAAVRLVLEAGSLDELLQRLKTHELDVVLSNRPALGNDKQSWRCRTLARQPVVLVGPPLPAGQVFQFERDLPALPLLAPSRKSEIRLRFDLLCEELALQPAIRAEVDDMAMLRLLARDAGCVALLPAIVVRDELDKGLLQQYCVVPRVEETFYAITVQRQYLSPLLQDLLRMASTEQGMHPETASD</sequence>
<dbReference type="EMBL" id="QJKC01000013">
    <property type="protein sequence ID" value="PXX44401.1"/>
    <property type="molecule type" value="Genomic_DNA"/>
</dbReference>
<dbReference type="Proteomes" id="UP000248395">
    <property type="component" value="Unassembled WGS sequence"/>
</dbReference>
<proteinExistence type="inferred from homology"/>
<dbReference type="Gene3D" id="1.10.10.10">
    <property type="entry name" value="Winged helix-like DNA-binding domain superfamily/Winged helix DNA-binding domain"/>
    <property type="match status" value="1"/>
</dbReference>
<dbReference type="Gene3D" id="3.40.190.290">
    <property type="match status" value="1"/>
</dbReference>
<reference evidence="6 7" key="1">
    <citation type="submission" date="2018-05" db="EMBL/GenBank/DDBJ databases">
        <title>Genomic Encyclopedia of Type Strains, Phase IV (KMG-IV): sequencing the most valuable type-strain genomes for metagenomic binning, comparative biology and taxonomic classification.</title>
        <authorList>
            <person name="Goeker M."/>
        </authorList>
    </citation>
    <scope>NUCLEOTIDE SEQUENCE [LARGE SCALE GENOMIC DNA]</scope>
    <source>
        <strain evidence="6 7">DSM 25134</strain>
    </source>
</reference>
<dbReference type="InterPro" id="IPR036388">
    <property type="entry name" value="WH-like_DNA-bd_sf"/>
</dbReference>
<evidence type="ECO:0000313" key="7">
    <source>
        <dbReference type="Proteomes" id="UP000248395"/>
    </source>
</evidence>
<comment type="caution">
    <text evidence="6">The sequence shown here is derived from an EMBL/GenBank/DDBJ whole genome shotgun (WGS) entry which is preliminary data.</text>
</comment>
<keyword evidence="2" id="KW-0805">Transcription regulation</keyword>
<comment type="similarity">
    <text evidence="1">Belongs to the LysR transcriptional regulatory family.</text>
</comment>
<dbReference type="InterPro" id="IPR005119">
    <property type="entry name" value="LysR_subst-bd"/>
</dbReference>
<gene>
    <name evidence="6" type="ORF">DFR38_11383</name>
</gene>
<dbReference type="RefSeq" id="WP_059285901.1">
    <property type="nucleotide sequence ID" value="NZ_LNQU01000046.1"/>
</dbReference>
<evidence type="ECO:0000256" key="1">
    <source>
        <dbReference type="ARBA" id="ARBA00009437"/>
    </source>
</evidence>
<dbReference type="InterPro" id="IPR036390">
    <property type="entry name" value="WH_DNA-bd_sf"/>
</dbReference>
<dbReference type="Pfam" id="PF03466">
    <property type="entry name" value="LysR_substrate"/>
    <property type="match status" value="1"/>
</dbReference>